<proteinExistence type="predicted"/>
<keyword evidence="3" id="KW-1185">Reference proteome</keyword>
<reference evidence="3" key="1">
    <citation type="submission" date="2023-07" db="EMBL/GenBank/DDBJ databases">
        <title>Dyadobacter sp. nov 'subterranea' isolated from contaminted grondwater.</title>
        <authorList>
            <person name="Szabo I."/>
            <person name="Al-Omari J."/>
            <person name="Szerdahelyi S.G."/>
            <person name="Rado J."/>
        </authorList>
    </citation>
    <scope>NUCLEOTIDE SEQUENCE [LARGE SCALE GENOMIC DNA]</scope>
    <source>
        <strain evidence="3">UP-52</strain>
    </source>
</reference>
<sequence length="66" mass="7081">MQNHEDKVRKVENSNEADEEDPNATLGKAGSEETGSLPNDPAENAKKTSPEQDAGKKEDTRLSAGN</sequence>
<evidence type="ECO:0000313" key="3">
    <source>
        <dbReference type="Proteomes" id="UP000634134"/>
    </source>
</evidence>
<feature type="compositionally biased region" description="Basic and acidic residues" evidence="1">
    <location>
        <begin position="1"/>
        <end position="13"/>
    </location>
</feature>
<comment type="caution">
    <text evidence="2">The sequence shown here is derived from an EMBL/GenBank/DDBJ whole genome shotgun (WGS) entry which is preliminary data.</text>
</comment>
<evidence type="ECO:0000256" key="1">
    <source>
        <dbReference type="SAM" id="MobiDB-lite"/>
    </source>
</evidence>
<feature type="region of interest" description="Disordered" evidence="1">
    <location>
        <begin position="1"/>
        <end position="66"/>
    </location>
</feature>
<dbReference type="EMBL" id="JACYGY010000001">
    <property type="protein sequence ID" value="MBE9462680.1"/>
    <property type="molecule type" value="Genomic_DNA"/>
</dbReference>
<feature type="compositionally biased region" description="Basic and acidic residues" evidence="1">
    <location>
        <begin position="43"/>
        <end position="66"/>
    </location>
</feature>
<organism evidence="2 3">
    <name type="scientific">Dyadobacter subterraneus</name>
    <dbReference type="NCBI Taxonomy" id="2773304"/>
    <lineage>
        <taxon>Bacteria</taxon>
        <taxon>Pseudomonadati</taxon>
        <taxon>Bacteroidota</taxon>
        <taxon>Cytophagia</taxon>
        <taxon>Cytophagales</taxon>
        <taxon>Spirosomataceae</taxon>
        <taxon>Dyadobacter</taxon>
    </lineage>
</organism>
<gene>
    <name evidence="2" type="ORF">IEE83_12370</name>
</gene>
<accession>A0ABR9WB44</accession>
<evidence type="ECO:0000313" key="2">
    <source>
        <dbReference type="EMBL" id="MBE9462680.1"/>
    </source>
</evidence>
<name>A0ABR9WB44_9BACT</name>
<dbReference type="Proteomes" id="UP000634134">
    <property type="component" value="Unassembled WGS sequence"/>
</dbReference>
<protein>
    <submittedName>
        <fullName evidence="2">Uncharacterized protein</fullName>
    </submittedName>
</protein>
<dbReference type="RefSeq" id="WP_194120867.1">
    <property type="nucleotide sequence ID" value="NZ_JACYGY010000001.1"/>
</dbReference>